<keyword evidence="5 7" id="KW-1133">Transmembrane helix</keyword>
<dbReference type="RefSeq" id="WP_127905254.1">
    <property type="nucleotide sequence ID" value="NZ_RQXX01000001.1"/>
</dbReference>
<protein>
    <recommendedName>
        <fullName evidence="7">TRAP transporter large permease protein</fullName>
    </recommendedName>
</protein>
<feature type="transmembrane region" description="Helical" evidence="7">
    <location>
        <begin position="225"/>
        <end position="247"/>
    </location>
</feature>
<keyword evidence="7" id="KW-0813">Transport</keyword>
<comment type="caution">
    <text evidence="9">The sequence shown here is derived from an EMBL/GenBank/DDBJ whole genome shotgun (WGS) entry which is preliminary data.</text>
</comment>
<proteinExistence type="inferred from homology"/>
<dbReference type="OrthoDB" id="9790209at2"/>
<accession>A0A438ALT6</accession>
<evidence type="ECO:0000313" key="10">
    <source>
        <dbReference type="Proteomes" id="UP000285908"/>
    </source>
</evidence>
<dbReference type="InterPro" id="IPR004681">
    <property type="entry name" value="TRAP_DctM"/>
</dbReference>
<feature type="transmembrane region" description="Helical" evidence="7">
    <location>
        <begin position="292"/>
        <end position="313"/>
    </location>
</feature>
<feature type="domain" description="TRAP C4-dicarboxylate transport system permease DctM subunit" evidence="8">
    <location>
        <begin position="12"/>
        <end position="430"/>
    </location>
</feature>
<dbReference type="GO" id="GO:0022857">
    <property type="term" value="F:transmembrane transporter activity"/>
    <property type="evidence" value="ECO:0007669"/>
    <property type="project" value="UniProtKB-UniRule"/>
</dbReference>
<feature type="transmembrane region" description="Helical" evidence="7">
    <location>
        <begin position="253"/>
        <end position="271"/>
    </location>
</feature>
<feature type="transmembrane region" description="Helical" evidence="7">
    <location>
        <begin position="325"/>
        <end position="355"/>
    </location>
</feature>
<feature type="transmembrane region" description="Helical" evidence="7">
    <location>
        <begin position="12"/>
        <end position="39"/>
    </location>
</feature>
<feature type="transmembrane region" description="Helical" evidence="7">
    <location>
        <begin position="412"/>
        <end position="434"/>
    </location>
</feature>
<organism evidence="9 10">
    <name type="scientific">Mesobaculum littorinae</name>
    <dbReference type="NCBI Taxonomy" id="2486419"/>
    <lineage>
        <taxon>Bacteria</taxon>
        <taxon>Pseudomonadati</taxon>
        <taxon>Pseudomonadota</taxon>
        <taxon>Alphaproteobacteria</taxon>
        <taxon>Rhodobacterales</taxon>
        <taxon>Roseobacteraceae</taxon>
        <taxon>Mesobaculum</taxon>
    </lineage>
</organism>
<evidence type="ECO:0000256" key="3">
    <source>
        <dbReference type="ARBA" id="ARBA00022519"/>
    </source>
</evidence>
<evidence type="ECO:0000256" key="1">
    <source>
        <dbReference type="ARBA" id="ARBA00004429"/>
    </source>
</evidence>
<feature type="transmembrane region" description="Helical" evidence="7">
    <location>
        <begin position="60"/>
        <end position="85"/>
    </location>
</feature>
<dbReference type="PANTHER" id="PTHR33362">
    <property type="entry name" value="SIALIC ACID TRAP TRANSPORTER PERMEASE PROTEIN SIAT-RELATED"/>
    <property type="match status" value="1"/>
</dbReference>
<evidence type="ECO:0000256" key="7">
    <source>
        <dbReference type="RuleBase" id="RU369079"/>
    </source>
</evidence>
<dbReference type="AlphaFoldDB" id="A0A438ALT6"/>
<dbReference type="GO" id="GO:0005886">
    <property type="term" value="C:plasma membrane"/>
    <property type="evidence" value="ECO:0007669"/>
    <property type="project" value="UniProtKB-SubCell"/>
</dbReference>
<evidence type="ECO:0000256" key="4">
    <source>
        <dbReference type="ARBA" id="ARBA00022692"/>
    </source>
</evidence>
<dbReference type="PIRSF" id="PIRSF006066">
    <property type="entry name" value="HI0050"/>
    <property type="match status" value="1"/>
</dbReference>
<comment type="similarity">
    <text evidence="7">Belongs to the TRAP transporter large permease family.</text>
</comment>
<sequence length="439" mass="46529">MSPELLGFGSLALVLLLIAVRMPIGVALGVAAFAGFTILRNERVAFAVMQQTPFEVAANWGLSAIPMFILMGAIAHASGISEALFRCARLWLSGLPGGLAVATNFASAGFAAASGSSVATSATMGRLAIPQMLKAGYAPSLACGVVASSGTLGALIPPSIMFVIYGVFAEVSITKLLIAGVMPGVLTAVVYTIMIVGRCWLDPSVAPPIKQEVDRSELWRERWRSLAPVWPLLLLIFGIIGGLYGGVVTPTEAGAAGAFLACIIAAVQRRLTFAVFQESIMEAVKTTAQLFFVAYGAVMYTKFLALVGLPGMMAAMMGSWALDPVLLLLAISIIYVILGMFLDPLGVLLLTLPIVQPMFEALGLDPIWLGVIVVKYIEIGLLTPPVGFNAYVVKNVVGDKIPLDTIFRGIGWFLACEVVVMFLILTFPQISLWLPNSMN</sequence>
<dbReference type="EMBL" id="RQXX01000001">
    <property type="protein sequence ID" value="RVV99813.1"/>
    <property type="molecule type" value="Genomic_DNA"/>
</dbReference>
<evidence type="ECO:0000256" key="6">
    <source>
        <dbReference type="ARBA" id="ARBA00023136"/>
    </source>
</evidence>
<comment type="function">
    <text evidence="7">Part of the tripartite ATP-independent periplasmic (TRAP) transport system.</text>
</comment>
<gene>
    <name evidence="9" type="ORF">EKE94_03840</name>
</gene>
<dbReference type="Pfam" id="PF06808">
    <property type="entry name" value="DctM"/>
    <property type="match status" value="1"/>
</dbReference>
<evidence type="ECO:0000259" key="8">
    <source>
        <dbReference type="Pfam" id="PF06808"/>
    </source>
</evidence>
<dbReference type="InterPro" id="IPR010656">
    <property type="entry name" value="DctM"/>
</dbReference>
<evidence type="ECO:0000313" key="9">
    <source>
        <dbReference type="EMBL" id="RVV99813.1"/>
    </source>
</evidence>
<reference evidence="9 10" key="1">
    <citation type="submission" date="2018-11" db="EMBL/GenBank/DDBJ databases">
        <title>Mesobaculum littorinae gen. nov., sp. nov., isolated from Littorina scabra that represents a novel genus of the order Rhodobacteraceae.</title>
        <authorList>
            <person name="Li F."/>
        </authorList>
    </citation>
    <scope>NUCLEOTIDE SEQUENCE [LARGE SCALE GENOMIC DNA]</scope>
    <source>
        <strain evidence="9 10">M0103</strain>
    </source>
</reference>
<keyword evidence="3 7" id="KW-0997">Cell inner membrane</keyword>
<keyword evidence="10" id="KW-1185">Reference proteome</keyword>
<feature type="transmembrane region" description="Helical" evidence="7">
    <location>
        <begin position="177"/>
        <end position="201"/>
    </location>
</feature>
<keyword evidence="4 7" id="KW-0812">Transmembrane</keyword>
<keyword evidence="6 7" id="KW-0472">Membrane</keyword>
<dbReference type="Proteomes" id="UP000285908">
    <property type="component" value="Unassembled WGS sequence"/>
</dbReference>
<comment type="subunit">
    <text evidence="7">The complex comprises the extracytoplasmic solute receptor protein and the two transmembrane proteins.</text>
</comment>
<dbReference type="NCBIfam" id="TIGR00786">
    <property type="entry name" value="dctM"/>
    <property type="match status" value="1"/>
</dbReference>
<comment type="caution">
    <text evidence="7">Lacks conserved residue(s) required for the propagation of feature annotation.</text>
</comment>
<evidence type="ECO:0000256" key="5">
    <source>
        <dbReference type="ARBA" id="ARBA00022989"/>
    </source>
</evidence>
<evidence type="ECO:0000256" key="2">
    <source>
        <dbReference type="ARBA" id="ARBA00022475"/>
    </source>
</evidence>
<comment type="subcellular location">
    <subcellularLocation>
        <location evidence="1 7">Cell inner membrane</location>
        <topology evidence="1 7">Multi-pass membrane protein</topology>
    </subcellularLocation>
</comment>
<keyword evidence="2" id="KW-1003">Cell membrane</keyword>
<name>A0A438ALT6_9RHOB</name>
<feature type="transmembrane region" description="Helical" evidence="7">
    <location>
        <begin position="141"/>
        <end position="165"/>
    </location>
</feature>
<feature type="transmembrane region" description="Helical" evidence="7">
    <location>
        <begin position="367"/>
        <end position="392"/>
    </location>
</feature>
<dbReference type="PANTHER" id="PTHR33362:SF5">
    <property type="entry name" value="C4-DICARBOXYLATE TRAP TRANSPORTER LARGE PERMEASE PROTEIN DCTM"/>
    <property type="match status" value="1"/>
</dbReference>